<sequence length="52" mass="5885">MHPIKGTADRTLVGVSKVCNSPDTMCRRMMEWLLVSIHVKQTLRSIQCAVRS</sequence>
<protein>
    <submittedName>
        <fullName evidence="1">Uncharacterized protein</fullName>
    </submittedName>
</protein>
<proteinExistence type="predicted"/>
<name>A0ABP0U1I2_9BRYO</name>
<reference evidence="1" key="1">
    <citation type="submission" date="2024-02" db="EMBL/GenBank/DDBJ databases">
        <authorList>
            <consortium name="ELIXIR-Norway"/>
            <consortium name="Elixir Norway"/>
        </authorList>
    </citation>
    <scope>NUCLEOTIDE SEQUENCE</scope>
</reference>
<keyword evidence="2" id="KW-1185">Reference proteome</keyword>
<gene>
    <name evidence="1" type="ORF">CSSPTR1EN2_LOCUS10128</name>
</gene>
<evidence type="ECO:0000313" key="1">
    <source>
        <dbReference type="EMBL" id="CAK9209839.1"/>
    </source>
</evidence>
<organism evidence="1 2">
    <name type="scientific">Sphagnum troendelagicum</name>
    <dbReference type="NCBI Taxonomy" id="128251"/>
    <lineage>
        <taxon>Eukaryota</taxon>
        <taxon>Viridiplantae</taxon>
        <taxon>Streptophyta</taxon>
        <taxon>Embryophyta</taxon>
        <taxon>Bryophyta</taxon>
        <taxon>Sphagnophytina</taxon>
        <taxon>Sphagnopsida</taxon>
        <taxon>Sphagnales</taxon>
        <taxon>Sphagnaceae</taxon>
        <taxon>Sphagnum</taxon>
    </lineage>
</organism>
<dbReference type="Proteomes" id="UP001497512">
    <property type="component" value="Chromosome 17"/>
</dbReference>
<evidence type="ECO:0000313" key="2">
    <source>
        <dbReference type="Proteomes" id="UP001497512"/>
    </source>
</evidence>
<dbReference type="EMBL" id="OZ019909">
    <property type="protein sequence ID" value="CAK9209839.1"/>
    <property type="molecule type" value="Genomic_DNA"/>
</dbReference>
<accession>A0ABP0U1I2</accession>